<name>A0ACC2YSK0_9PEZI</name>
<proteinExistence type="predicted"/>
<keyword evidence="2" id="KW-1185">Reference proteome</keyword>
<sequence length="98" mass="11047">MATTISNVISQYPVVCSIAGELTTRELFNLARTCKGHWHYIHHDKTTWDNIKTLTKCDAQSAFRRNNGRIRDLNLGKVNPDCPGKPANPCERHADRGV</sequence>
<reference evidence="1" key="1">
    <citation type="submission" date="2022-10" db="EMBL/GenBank/DDBJ databases">
        <title>Culturing micro-colonial fungi from biological soil crusts in the Mojave desert and describing Neophaeococcomyces mojavensis, and introducing the new genera and species Taxawa tesnikishii.</title>
        <authorList>
            <person name="Kurbessoian T."/>
            <person name="Stajich J.E."/>
        </authorList>
    </citation>
    <scope>NUCLEOTIDE SEQUENCE</scope>
    <source>
        <strain evidence="1">JES_115</strain>
    </source>
</reference>
<protein>
    <submittedName>
        <fullName evidence="1">Uncharacterized protein</fullName>
    </submittedName>
</protein>
<comment type="caution">
    <text evidence="1">The sequence shown here is derived from an EMBL/GenBank/DDBJ whole genome shotgun (WGS) entry which is preliminary data.</text>
</comment>
<evidence type="ECO:0000313" key="1">
    <source>
        <dbReference type="EMBL" id="KAJ9638230.1"/>
    </source>
</evidence>
<dbReference type="Proteomes" id="UP001172680">
    <property type="component" value="Unassembled WGS sequence"/>
</dbReference>
<gene>
    <name evidence="1" type="ORF">H2199_006917</name>
</gene>
<organism evidence="1 2">
    <name type="scientific">Coniosporium tulheliwenetii</name>
    <dbReference type="NCBI Taxonomy" id="3383036"/>
    <lineage>
        <taxon>Eukaryota</taxon>
        <taxon>Fungi</taxon>
        <taxon>Dikarya</taxon>
        <taxon>Ascomycota</taxon>
        <taxon>Pezizomycotina</taxon>
        <taxon>Dothideomycetes</taxon>
        <taxon>Dothideomycetes incertae sedis</taxon>
        <taxon>Coniosporium</taxon>
    </lineage>
</organism>
<evidence type="ECO:0000313" key="2">
    <source>
        <dbReference type="Proteomes" id="UP001172680"/>
    </source>
</evidence>
<accession>A0ACC2YSK0</accession>
<dbReference type="EMBL" id="JAPDRP010000021">
    <property type="protein sequence ID" value="KAJ9638230.1"/>
    <property type="molecule type" value="Genomic_DNA"/>
</dbReference>